<dbReference type="RefSeq" id="WP_072406065.1">
    <property type="nucleotide sequence ID" value="NZ_FPKW01000001.1"/>
</dbReference>
<dbReference type="EMBL" id="FPKW01000001">
    <property type="protein sequence ID" value="SFZ89740.1"/>
    <property type="molecule type" value="Genomic_DNA"/>
</dbReference>
<protein>
    <submittedName>
        <fullName evidence="1">Uncharacterized protein</fullName>
    </submittedName>
</protein>
<proteinExistence type="predicted"/>
<sequence length="96" mass="11191">MAVITQADLYFKDYSWTAIAPDNPKVTGEPDSTLLNRKEGYEIIYFINKLCSSWNFTQKASATKIEKMIRNEVPSNIHSQLNIKNWINDNWNNSQY</sequence>
<name>A0A1K2IBE3_9FLAO</name>
<dbReference type="OrthoDB" id="796745at2"/>
<evidence type="ECO:0000313" key="2">
    <source>
        <dbReference type="Proteomes" id="UP000182034"/>
    </source>
</evidence>
<dbReference type="AlphaFoldDB" id="A0A1K2IBE3"/>
<evidence type="ECO:0000313" key="1">
    <source>
        <dbReference type="EMBL" id="SFZ89740.1"/>
    </source>
</evidence>
<organism evidence="1 2">
    <name type="scientific">Chryseobacterium limigenitum</name>
    <dbReference type="NCBI Taxonomy" id="1612149"/>
    <lineage>
        <taxon>Bacteria</taxon>
        <taxon>Pseudomonadati</taxon>
        <taxon>Bacteroidota</taxon>
        <taxon>Flavobacteriia</taxon>
        <taxon>Flavobacteriales</taxon>
        <taxon>Weeksellaceae</taxon>
        <taxon>Chryseobacterium group</taxon>
        <taxon>Chryseobacterium</taxon>
    </lineage>
</organism>
<keyword evidence="2" id="KW-1185">Reference proteome</keyword>
<dbReference type="Proteomes" id="UP000182034">
    <property type="component" value="Unassembled WGS sequence"/>
</dbReference>
<accession>A0A1K2IBE3</accession>
<reference evidence="2" key="1">
    <citation type="submission" date="2016-10" db="EMBL/GenBank/DDBJ databases">
        <authorList>
            <person name="Varghese N."/>
            <person name="Submissions S."/>
        </authorList>
    </citation>
    <scope>NUCLEOTIDE SEQUENCE [LARGE SCALE GENOMIC DNA]</scope>
    <source>
        <strain evidence="2">SUR2</strain>
    </source>
</reference>
<gene>
    <name evidence="1" type="ORF">SAMN05216324_10149</name>
</gene>